<evidence type="ECO:0000313" key="3">
    <source>
        <dbReference type="Proteomes" id="UP001595791"/>
    </source>
</evidence>
<evidence type="ECO:0000313" key="2">
    <source>
        <dbReference type="EMBL" id="MFC4160915.1"/>
    </source>
</evidence>
<dbReference type="Proteomes" id="UP001595791">
    <property type="component" value="Unassembled WGS sequence"/>
</dbReference>
<reference evidence="3" key="1">
    <citation type="journal article" date="2019" name="Int. J. Syst. Evol. Microbiol.">
        <title>The Global Catalogue of Microorganisms (GCM) 10K type strain sequencing project: providing services to taxonomists for standard genome sequencing and annotation.</title>
        <authorList>
            <consortium name="The Broad Institute Genomics Platform"/>
            <consortium name="The Broad Institute Genome Sequencing Center for Infectious Disease"/>
            <person name="Wu L."/>
            <person name="Ma J."/>
        </authorList>
    </citation>
    <scope>NUCLEOTIDE SEQUENCE [LARGE SCALE GENOMIC DNA]</scope>
    <source>
        <strain evidence="3">LMG 29894</strain>
    </source>
</reference>
<dbReference type="InterPro" id="IPR000253">
    <property type="entry name" value="FHA_dom"/>
</dbReference>
<dbReference type="EMBL" id="JBHSBU010000001">
    <property type="protein sequence ID" value="MFC4160915.1"/>
    <property type="molecule type" value="Genomic_DNA"/>
</dbReference>
<dbReference type="InterPro" id="IPR008984">
    <property type="entry name" value="SMAD_FHA_dom_sf"/>
</dbReference>
<dbReference type="CDD" id="cd00060">
    <property type="entry name" value="FHA"/>
    <property type="match status" value="2"/>
</dbReference>
<protein>
    <submittedName>
        <fullName evidence="2">FHA domain-containing protein</fullName>
    </submittedName>
</protein>
<gene>
    <name evidence="2" type="ORF">ACFOW7_16370</name>
</gene>
<dbReference type="PROSITE" id="PS50006">
    <property type="entry name" value="FHA_DOMAIN"/>
    <property type="match status" value="1"/>
</dbReference>
<organism evidence="2 3">
    <name type="scientific">Chitinimonas lacunae</name>
    <dbReference type="NCBI Taxonomy" id="1963018"/>
    <lineage>
        <taxon>Bacteria</taxon>
        <taxon>Pseudomonadati</taxon>
        <taxon>Pseudomonadota</taxon>
        <taxon>Betaproteobacteria</taxon>
        <taxon>Neisseriales</taxon>
        <taxon>Chitinibacteraceae</taxon>
        <taxon>Chitinimonas</taxon>
    </lineage>
</organism>
<proteinExistence type="predicted"/>
<dbReference type="SUPFAM" id="SSF49879">
    <property type="entry name" value="SMAD/FHA domain"/>
    <property type="match status" value="2"/>
</dbReference>
<dbReference type="Pfam" id="PF00498">
    <property type="entry name" value="FHA"/>
    <property type="match status" value="1"/>
</dbReference>
<evidence type="ECO:0000259" key="1">
    <source>
        <dbReference type="PROSITE" id="PS50006"/>
    </source>
</evidence>
<feature type="domain" description="FHA" evidence="1">
    <location>
        <begin position="23"/>
        <end position="72"/>
    </location>
</feature>
<name>A0ABV8MVQ0_9NEIS</name>
<dbReference type="Gene3D" id="2.60.200.20">
    <property type="match status" value="1"/>
</dbReference>
<keyword evidence="3" id="KW-1185">Reference proteome</keyword>
<accession>A0ABV8MVQ0</accession>
<comment type="caution">
    <text evidence="2">The sequence shown here is derived from an EMBL/GenBank/DDBJ whole genome shotgun (WGS) entry which is preliminary data.</text>
</comment>
<dbReference type="RefSeq" id="WP_378166260.1">
    <property type="nucleotide sequence ID" value="NZ_JBHSBU010000001.1"/>
</dbReference>
<dbReference type="SMART" id="SM00240">
    <property type="entry name" value="FHA"/>
    <property type="match status" value="1"/>
</dbReference>
<sequence length="240" mass="25862">MAKLILSLDGMVLREFKLDREKVKLGRKPHNELQIDNLAVSGEHALITTIQNDSFLEDLESTNGTLVNGQPVHKHFLQDGDVIEIGKYKIKYLREAVASKGPSPEDFEKTMVIRSPVSAKAAAPAPTPAAAAEATQPTTPIGDTVLEPPKGAGERAGAIRVASGSNAGKTLDLVKNVTSLGKPGMQVAIITRRPAGYFITHVEGPSRPLVNGQQIGLQAHELKDHDIIELAGTKMEFFYK</sequence>